<dbReference type="AlphaFoldDB" id="A0A2U8PZZ4"/>
<dbReference type="KEGG" id="brq:CIT40_27070"/>
<sequence>MDFRTRLLLGITAFAVLGYVGLVYGGCAADPDCRFRPCAGGRAFCGVVHGQGHGQAHER</sequence>
<organism evidence="1 2">
    <name type="scientific">Bradyrhizobium amphicarpaeae</name>
    <dbReference type="NCBI Taxonomy" id="1404768"/>
    <lineage>
        <taxon>Bacteria</taxon>
        <taxon>Pseudomonadati</taxon>
        <taxon>Pseudomonadota</taxon>
        <taxon>Alphaproteobacteria</taxon>
        <taxon>Hyphomicrobiales</taxon>
        <taxon>Nitrobacteraceae</taxon>
        <taxon>Bradyrhizobium</taxon>
    </lineage>
</organism>
<evidence type="ECO:0000313" key="2">
    <source>
        <dbReference type="Proteomes" id="UP000215884"/>
    </source>
</evidence>
<protein>
    <submittedName>
        <fullName evidence="1">Uncharacterized protein</fullName>
    </submittedName>
</protein>
<proteinExistence type="predicted"/>
<keyword evidence="2" id="KW-1185">Reference proteome</keyword>
<gene>
    <name evidence="1" type="ORF">CIT40_27070</name>
</gene>
<dbReference type="Proteomes" id="UP000215884">
    <property type="component" value="Chromosome"/>
</dbReference>
<reference evidence="1 2" key="1">
    <citation type="journal article" date="2017" name="Syst. Appl. Microbiol.">
        <title>Soybeans inoculated with root zone soils of Canadian native legumes harbour diverse and novel Bradyrhizobium spp. that possess agricultural potential.</title>
        <authorList>
            <person name="Bromfield E.S.P."/>
            <person name="Cloutier S."/>
            <person name="Tambong J.T."/>
            <person name="Tran Thi T.V."/>
        </authorList>
    </citation>
    <scope>NUCLEOTIDE SEQUENCE [LARGE SCALE GENOMIC DNA]</scope>
    <source>
        <strain evidence="1 2">39S1MB</strain>
    </source>
</reference>
<name>A0A2U8PZZ4_9BRAD</name>
<dbReference type="EMBL" id="CP029426">
    <property type="protein sequence ID" value="AWM03344.1"/>
    <property type="molecule type" value="Genomic_DNA"/>
</dbReference>
<accession>A0A2U8PZZ4</accession>
<reference evidence="1 2" key="2">
    <citation type="journal article" date="2019" name="Int. J. Syst. Evol. Microbiol.">
        <title>Description and complete genome sequence of Bradyrhizobium amphicarpaeae sp. nov., harbouring photosystem and nitrogen-fixation genes.</title>
        <authorList>
            <person name="Bromfield E.S.P."/>
            <person name="Cloutier S."/>
            <person name="Nguyen H.D.T."/>
        </authorList>
    </citation>
    <scope>NUCLEOTIDE SEQUENCE [LARGE SCALE GENOMIC DNA]</scope>
    <source>
        <strain evidence="1 2">39S1MB</strain>
    </source>
</reference>
<evidence type="ECO:0000313" key="1">
    <source>
        <dbReference type="EMBL" id="AWM03344.1"/>
    </source>
</evidence>